<reference evidence="4 5" key="2">
    <citation type="journal article" date="2017" name="Sci. Rep.">
        <title>Ant-infecting Ophiocordyceps genomes reveal a high diversity of potential behavioral manipulation genes and a possible major role for enterotoxins.</title>
        <authorList>
            <person name="de Bekker C."/>
            <person name="Ohm R.A."/>
            <person name="Evans H.C."/>
            <person name="Brachmann A."/>
            <person name="Hughes D.P."/>
        </authorList>
    </citation>
    <scope>NUCLEOTIDE SEQUENCE [LARGE SCALE GENOMIC DNA]</scope>
    <source>
        <strain evidence="4 5">SC16a</strain>
    </source>
</reference>
<evidence type="ECO:0000313" key="5">
    <source>
        <dbReference type="Proteomes" id="UP000037136"/>
    </source>
</evidence>
<comment type="caution">
    <text evidence="4">The sequence shown here is derived from an EMBL/GenBank/DDBJ whole genome shotgun (WGS) entry which is preliminary data.</text>
</comment>
<protein>
    <recommendedName>
        <fullName evidence="6">Ketoreductase (KR) domain-containing protein</fullName>
    </recommendedName>
</protein>
<dbReference type="InterPro" id="IPR020904">
    <property type="entry name" value="Sc_DH/Rdtase_CS"/>
</dbReference>
<keyword evidence="2" id="KW-0521">NADP</keyword>
<dbReference type="PANTHER" id="PTHR42760">
    <property type="entry name" value="SHORT-CHAIN DEHYDROGENASES/REDUCTASES FAMILY MEMBER"/>
    <property type="match status" value="1"/>
</dbReference>
<dbReference type="SUPFAM" id="SSF51735">
    <property type="entry name" value="NAD(P)-binding Rossmann-fold domains"/>
    <property type="match status" value="1"/>
</dbReference>
<dbReference type="Pfam" id="PF13561">
    <property type="entry name" value="adh_short_C2"/>
    <property type="match status" value="1"/>
</dbReference>
<name>A0A2A9P3F1_OPHUN</name>
<comment type="similarity">
    <text evidence="1">Belongs to the short-chain dehydrogenases/reductases (SDR) family.</text>
</comment>
<dbReference type="InterPro" id="IPR002347">
    <property type="entry name" value="SDR_fam"/>
</dbReference>
<dbReference type="EMBL" id="LAZP02000704">
    <property type="protein sequence ID" value="PFH55959.1"/>
    <property type="molecule type" value="Genomic_DNA"/>
</dbReference>
<evidence type="ECO:0000313" key="4">
    <source>
        <dbReference type="EMBL" id="PFH55959.1"/>
    </source>
</evidence>
<gene>
    <name evidence="4" type="ORF">XA68_17319</name>
</gene>
<dbReference type="PROSITE" id="PS00061">
    <property type="entry name" value="ADH_SHORT"/>
    <property type="match status" value="1"/>
</dbReference>
<dbReference type="AlphaFoldDB" id="A0A2A9P3F1"/>
<evidence type="ECO:0000256" key="2">
    <source>
        <dbReference type="ARBA" id="ARBA00022857"/>
    </source>
</evidence>
<evidence type="ECO:0000256" key="1">
    <source>
        <dbReference type="ARBA" id="ARBA00006484"/>
    </source>
</evidence>
<evidence type="ECO:0000256" key="3">
    <source>
        <dbReference type="ARBA" id="ARBA00023002"/>
    </source>
</evidence>
<dbReference type="PANTHER" id="PTHR42760:SF115">
    <property type="entry name" value="3-OXOACYL-[ACYL-CARRIER-PROTEIN] REDUCTASE FABG"/>
    <property type="match status" value="1"/>
</dbReference>
<keyword evidence="5" id="KW-1185">Reference proteome</keyword>
<proteinExistence type="inferred from homology"/>
<dbReference type="PRINTS" id="PR00080">
    <property type="entry name" value="SDRFAMILY"/>
</dbReference>
<accession>A0A2A9P3F1</accession>
<dbReference type="InterPro" id="IPR036291">
    <property type="entry name" value="NAD(P)-bd_dom_sf"/>
</dbReference>
<dbReference type="PRINTS" id="PR00081">
    <property type="entry name" value="GDHRDH"/>
</dbReference>
<reference evidence="4 5" key="1">
    <citation type="journal article" date="2015" name="BMC Genomics">
        <title>Gene expression during zombie ant biting behavior reflects the complexity underlying fungal parasitic behavioral manipulation.</title>
        <authorList>
            <person name="de Bekker C."/>
            <person name="Ohm R.A."/>
            <person name="Loreto R.G."/>
            <person name="Sebastian A."/>
            <person name="Albert I."/>
            <person name="Merrow M."/>
            <person name="Brachmann A."/>
            <person name="Hughes D.P."/>
        </authorList>
    </citation>
    <scope>NUCLEOTIDE SEQUENCE [LARGE SCALE GENOMIC DNA]</scope>
    <source>
        <strain evidence="4 5">SC16a</strain>
    </source>
</reference>
<keyword evidence="3" id="KW-0560">Oxidoreductase</keyword>
<sequence length="298" mass="31377">MTSERSKLTERILPVMTLANDPIIIPPSEEDSGYSTARDTATGRFQLVGNAIVTGGLGALGQAVSRAMLQHGLQGLLMLDVRAAVDGTDIIHALRSEFPTARIEARAADVTDEQQVAHAVDDAAELLGSIDMLVCMAGIVGVNHALDTPVSQFRHILDVNATGTFLCAQAVARHMIAQGRGGRIVLTASISAHRVNWPQPQVAYNVSKAAVVAIKSCLAAEWARYGIAVNSVSPGYMDTLLNEGPGLAVGRREWCARNPLGRMGLPAELASVVVMLLSRGASYVNGADIVVDGGGMVF</sequence>
<dbReference type="STRING" id="268505.A0A2A9P3F1"/>
<dbReference type="Proteomes" id="UP000037136">
    <property type="component" value="Unassembled WGS sequence"/>
</dbReference>
<dbReference type="OrthoDB" id="47007at2759"/>
<dbReference type="FunFam" id="3.40.50.720:FF:000084">
    <property type="entry name" value="Short-chain dehydrogenase reductase"/>
    <property type="match status" value="1"/>
</dbReference>
<organism evidence="4 5">
    <name type="scientific">Ophiocordyceps unilateralis</name>
    <name type="common">Zombie-ant fungus</name>
    <name type="synonym">Torrubia unilateralis</name>
    <dbReference type="NCBI Taxonomy" id="268505"/>
    <lineage>
        <taxon>Eukaryota</taxon>
        <taxon>Fungi</taxon>
        <taxon>Dikarya</taxon>
        <taxon>Ascomycota</taxon>
        <taxon>Pezizomycotina</taxon>
        <taxon>Sordariomycetes</taxon>
        <taxon>Hypocreomycetidae</taxon>
        <taxon>Hypocreales</taxon>
        <taxon>Ophiocordycipitaceae</taxon>
        <taxon>Ophiocordyceps</taxon>
    </lineage>
</organism>
<dbReference type="Gene3D" id="3.40.50.720">
    <property type="entry name" value="NAD(P)-binding Rossmann-like Domain"/>
    <property type="match status" value="1"/>
</dbReference>
<dbReference type="GO" id="GO:0016616">
    <property type="term" value="F:oxidoreductase activity, acting on the CH-OH group of donors, NAD or NADP as acceptor"/>
    <property type="evidence" value="ECO:0007669"/>
    <property type="project" value="TreeGrafter"/>
</dbReference>
<evidence type="ECO:0008006" key="6">
    <source>
        <dbReference type="Google" id="ProtNLM"/>
    </source>
</evidence>